<evidence type="ECO:0000313" key="2">
    <source>
        <dbReference type="EMBL" id="AWY06113.1"/>
    </source>
</evidence>
<evidence type="ECO:0000313" key="3">
    <source>
        <dbReference type="Proteomes" id="UP000250774"/>
    </source>
</evidence>
<keyword evidence="3" id="KW-1185">Reference proteome</keyword>
<dbReference type="KEGG" id="vg:54993527"/>
<accession>A0A2Z4Q9A8</accession>
<gene>
    <name evidence="2" type="primary">8</name>
    <name evidence="2" type="ORF">PBI_SUZY_8</name>
</gene>
<protein>
    <submittedName>
        <fullName evidence="2">Uncharacterized protein</fullName>
    </submittedName>
</protein>
<organism evidence="2 3">
    <name type="scientific">Gordonia phage Suzy</name>
    <dbReference type="NCBI Taxonomy" id="2201430"/>
    <lineage>
        <taxon>Viruses</taxon>
        <taxon>Duplodnaviria</taxon>
        <taxon>Heunggongvirae</taxon>
        <taxon>Uroviricota</taxon>
        <taxon>Caudoviricetes</taxon>
        <taxon>Terapinvirus</taxon>
        <taxon>Terapinvirus suzy</taxon>
    </lineage>
</organism>
<reference evidence="3" key="1">
    <citation type="submission" date="2018-04" db="EMBL/GenBank/DDBJ databases">
        <authorList>
            <person name="Harrington T."/>
            <person name="Washburn E."/>
            <person name="Bricker J."/>
            <person name="McKinney A."/>
            <person name="Betsko A.J."/>
            <person name="Garlena R.A."/>
            <person name="Russell D.A."/>
            <person name="Pope W.A."/>
            <person name="Jacobs-Sera D."/>
            <person name="Hatfull G.F."/>
        </authorList>
    </citation>
    <scope>NUCLEOTIDE SEQUENCE [LARGE SCALE GENOMIC DNA]</scope>
</reference>
<sequence>MAGKGLVRGKAWGNALGGYKTQPRDASGRFGGKAKKRGSFTVLRNGGPTPGSKPRRVTNPSAVPRASGQRSVFSKADKIARSRGGGVVPYHRHGYGHHTAGVNAGISITPNRRISGGVYLRTDNLRAQKRVSKLLSADERARMAIGGGVATVYGGQKRNANWIKRKRDALVRKGLGKELNIPNSNAFGRAGTDRNGLPTLVVQYNSPRGKKERSRKARDTAIVKYNEAATRSRGNKVKKPRPQRRKKNGKG</sequence>
<dbReference type="GeneID" id="54993527"/>
<name>A0A2Z4Q9A8_9CAUD</name>
<dbReference type="RefSeq" id="YP_009802969.1">
    <property type="nucleotide sequence ID" value="NC_047990.1"/>
</dbReference>
<feature type="compositionally biased region" description="Basic residues" evidence="1">
    <location>
        <begin position="233"/>
        <end position="251"/>
    </location>
</feature>
<feature type="region of interest" description="Disordered" evidence="1">
    <location>
        <begin position="1"/>
        <end position="72"/>
    </location>
</feature>
<evidence type="ECO:0000256" key="1">
    <source>
        <dbReference type="SAM" id="MobiDB-lite"/>
    </source>
</evidence>
<feature type="region of interest" description="Disordered" evidence="1">
    <location>
        <begin position="205"/>
        <end position="251"/>
    </location>
</feature>
<dbReference type="Proteomes" id="UP000250774">
    <property type="component" value="Segment"/>
</dbReference>
<proteinExistence type="predicted"/>
<dbReference type="EMBL" id="MH271313">
    <property type="protein sequence ID" value="AWY06113.1"/>
    <property type="molecule type" value="Genomic_DNA"/>
</dbReference>